<protein>
    <submittedName>
        <fullName evidence="1">Uncharacterized protein</fullName>
    </submittedName>
</protein>
<accession>A0A0B8MYI0</accession>
<dbReference type="Pfam" id="PF12520">
    <property type="entry name" value="DUF3723"/>
    <property type="match status" value="1"/>
</dbReference>
<gene>
    <name evidence="1" type="ORF">TCE0_047r17670</name>
</gene>
<sequence>MASRSASRPPENDMMYGIVSLKIARVGIDSVLAWLVAESIPVLVHSTYTAPQASRTPFDYGVLGRFVQQSTVVTSFIEAARSLSLCIAHIRLEAKTGSRKRCADFKSLVKAGRRMASDSFGGFTNTLSAYYGIARVALDHLWFDETAPDARTVDPDNVIRLLHMFEDGQCDRLAADHYMSATISTEIMARALERGNLSRELLQSPEPAFLPLEGDERVIGIRGIHRYKAAQQYFTDGRWWVIRLYDERVLTDAARRNLAWSGVMLTSVPSGEVYRRIRLAHHNRDWDWKTAWEHCVRPAYLKGDIDRLQEGNEHEALRDALDQLLQFPGLWMDLQMPLFHGLGAVNCMESLVAFLHVVNARLSTVLGDINPQHMDVRTTRSLQGRCPALSTSDRGEIESLLKQNQIFPHVIDQQERARLKQRLLAQDTIIPSLKSWKDAITRYLKPGASILNPLFHRSSHKPRARSQRVRVSLQQEARASFRPARRPMTQSASDQVNHHFWDAYRKLWVAAMGHLLDVESGDCSDSIQYMAQVAYSLGFSSEIIRRHICDDELVLADTGPGSGLIVKHPSPPPIRIRFPSIPSYFRNLQTSRGRFTADEIYAKTTAVQTETLTEFEVFRDAFRSFFPILPPIIGPFTAHGRLKPQSAMGEETSLDISAWIEELNHANRDGNPSTARDPSHLLPPLSWTTDSGSCYSREISGEARSSTEALGSRLSAGHWHTRLLRRSQCDARMGSEPEVGLLGVECKQVPQFVQQAMYDAKGTWIYHATSQPKIYKLPSLRAHRIFRHAIVHRGPDYRYAVFDENGIYQEISSDRALELLGTRLIIYGEWHRPGPTQNDEVVDIGHVQHLVPDPSSSIGNIHGNWI</sequence>
<evidence type="ECO:0000313" key="2">
    <source>
        <dbReference type="Proteomes" id="UP000053095"/>
    </source>
</evidence>
<proteinExistence type="predicted"/>
<name>A0A0B8MYI0_TALPI</name>
<reference evidence="2" key="1">
    <citation type="journal article" date="2015" name="Genome Announc.">
        <title>Draft genome sequence of Talaromyces cellulolyticus strain Y-94, a source of lignocellulosic biomass-degrading enzymes.</title>
        <authorList>
            <person name="Fujii T."/>
            <person name="Koike H."/>
            <person name="Sawayama S."/>
            <person name="Yano S."/>
            <person name="Inoue H."/>
        </authorList>
    </citation>
    <scope>NUCLEOTIDE SEQUENCE [LARGE SCALE GENOMIC DNA]</scope>
    <source>
        <strain evidence="2">Y-94</strain>
    </source>
</reference>
<keyword evidence="2" id="KW-1185">Reference proteome</keyword>
<dbReference type="EMBL" id="DF933843">
    <property type="protein sequence ID" value="GAM43119.1"/>
    <property type="molecule type" value="Genomic_DNA"/>
</dbReference>
<dbReference type="AlphaFoldDB" id="A0A0B8MYI0"/>
<evidence type="ECO:0000313" key="1">
    <source>
        <dbReference type="EMBL" id="GAM43119.1"/>
    </source>
</evidence>
<dbReference type="InterPro" id="IPR022198">
    <property type="entry name" value="DUF3723"/>
</dbReference>
<dbReference type="Proteomes" id="UP000053095">
    <property type="component" value="Unassembled WGS sequence"/>
</dbReference>
<organism evidence="1 2">
    <name type="scientific">Talaromyces pinophilus</name>
    <name type="common">Penicillium pinophilum</name>
    <dbReference type="NCBI Taxonomy" id="128442"/>
    <lineage>
        <taxon>Eukaryota</taxon>
        <taxon>Fungi</taxon>
        <taxon>Dikarya</taxon>
        <taxon>Ascomycota</taxon>
        <taxon>Pezizomycotina</taxon>
        <taxon>Eurotiomycetes</taxon>
        <taxon>Eurotiomycetidae</taxon>
        <taxon>Eurotiales</taxon>
        <taxon>Trichocomaceae</taxon>
        <taxon>Talaromyces</taxon>
        <taxon>Talaromyces sect. Talaromyces</taxon>
    </lineage>
</organism>